<evidence type="ECO:0000313" key="3">
    <source>
        <dbReference type="Proteomes" id="UP000809587"/>
    </source>
</evidence>
<dbReference type="RefSeq" id="WP_204958735.1">
    <property type="nucleotide sequence ID" value="NZ_JAFEUO010000003.1"/>
</dbReference>
<dbReference type="Proteomes" id="UP000809587">
    <property type="component" value="Unassembled WGS sequence"/>
</dbReference>
<evidence type="ECO:0000313" key="2">
    <source>
        <dbReference type="EMBL" id="MBM7083595.1"/>
    </source>
</evidence>
<accession>A0ABS2JAN2</accession>
<evidence type="ECO:0000256" key="1">
    <source>
        <dbReference type="SAM" id="Phobius"/>
    </source>
</evidence>
<keyword evidence="1" id="KW-1133">Transmembrane helix</keyword>
<dbReference type="EMBL" id="JAFEUO010000003">
    <property type="protein sequence ID" value="MBM7083595.1"/>
    <property type="molecule type" value="Genomic_DNA"/>
</dbReference>
<comment type="caution">
    <text evidence="2">The sequence shown here is derived from an EMBL/GenBank/DDBJ whole genome shotgun (WGS) entry which is preliminary data.</text>
</comment>
<keyword evidence="1" id="KW-0812">Transmembrane</keyword>
<keyword evidence="3" id="KW-1185">Reference proteome</keyword>
<name>A0ABS2JAN2_9ACTN</name>
<feature type="transmembrane region" description="Helical" evidence="1">
    <location>
        <begin position="21"/>
        <end position="40"/>
    </location>
</feature>
<sequence>MQQQPIDPAPTQTRHPWRATARTVVAGAVGALSLLPVVAVTAGVDAVPAVAQAVVVAGAITRVLALPGVDAWLRTYVPWLATAPS</sequence>
<reference evidence="2 3" key="1">
    <citation type="submission" date="2021-02" db="EMBL/GenBank/DDBJ databases">
        <authorList>
            <person name="Lee D.-H."/>
        </authorList>
    </citation>
    <scope>NUCLEOTIDE SEQUENCE [LARGE SCALE GENOMIC DNA]</scope>
    <source>
        <strain evidence="2 3">MMS20-R2-29</strain>
    </source>
</reference>
<keyword evidence="1" id="KW-0472">Membrane</keyword>
<feature type="transmembrane region" description="Helical" evidence="1">
    <location>
        <begin position="46"/>
        <end position="65"/>
    </location>
</feature>
<gene>
    <name evidence="2" type="ORF">JQN84_13820</name>
</gene>
<proteinExistence type="predicted"/>
<protein>
    <submittedName>
        <fullName evidence="2">Uncharacterized protein</fullName>
    </submittedName>
</protein>
<organism evidence="2 3">
    <name type="scientific">Micromonospora humidisoli</name>
    <dbReference type="NCBI Taxonomy" id="2807622"/>
    <lineage>
        <taxon>Bacteria</taxon>
        <taxon>Bacillati</taxon>
        <taxon>Actinomycetota</taxon>
        <taxon>Actinomycetes</taxon>
        <taxon>Micromonosporales</taxon>
        <taxon>Micromonosporaceae</taxon>
        <taxon>Micromonospora</taxon>
    </lineage>
</organism>